<dbReference type="SMART" id="SM00028">
    <property type="entry name" value="TPR"/>
    <property type="match status" value="2"/>
</dbReference>
<dbReference type="InterPro" id="IPR011990">
    <property type="entry name" value="TPR-like_helical_dom_sf"/>
</dbReference>
<feature type="region of interest" description="Disordered" evidence="4">
    <location>
        <begin position="782"/>
        <end position="816"/>
    </location>
</feature>
<feature type="repeat" description="TPR" evidence="3">
    <location>
        <begin position="616"/>
        <end position="649"/>
    </location>
</feature>
<proteinExistence type="predicted"/>
<dbReference type="SUPFAM" id="SSF48452">
    <property type="entry name" value="TPR-like"/>
    <property type="match status" value="1"/>
</dbReference>
<dbReference type="InterPro" id="IPR019734">
    <property type="entry name" value="TPR_rpt"/>
</dbReference>
<evidence type="ECO:0000313" key="6">
    <source>
        <dbReference type="Proteomes" id="UP000054549"/>
    </source>
</evidence>
<gene>
    <name evidence="5" type="ORF">M378DRAFT_169954</name>
</gene>
<evidence type="ECO:0000256" key="1">
    <source>
        <dbReference type="ARBA" id="ARBA00022737"/>
    </source>
</evidence>
<dbReference type="InParanoid" id="A0A0C2SXX2"/>
<evidence type="ECO:0000256" key="4">
    <source>
        <dbReference type="SAM" id="MobiDB-lite"/>
    </source>
</evidence>
<reference evidence="5 6" key="1">
    <citation type="submission" date="2014-04" db="EMBL/GenBank/DDBJ databases">
        <title>Evolutionary Origins and Diversification of the Mycorrhizal Mutualists.</title>
        <authorList>
            <consortium name="DOE Joint Genome Institute"/>
            <consortium name="Mycorrhizal Genomics Consortium"/>
            <person name="Kohler A."/>
            <person name="Kuo A."/>
            <person name="Nagy L.G."/>
            <person name="Floudas D."/>
            <person name="Copeland A."/>
            <person name="Barry K.W."/>
            <person name="Cichocki N."/>
            <person name="Veneault-Fourrey C."/>
            <person name="LaButti K."/>
            <person name="Lindquist E.A."/>
            <person name="Lipzen A."/>
            <person name="Lundell T."/>
            <person name="Morin E."/>
            <person name="Murat C."/>
            <person name="Riley R."/>
            <person name="Ohm R."/>
            <person name="Sun H."/>
            <person name="Tunlid A."/>
            <person name="Henrissat B."/>
            <person name="Grigoriev I.V."/>
            <person name="Hibbett D.S."/>
            <person name="Martin F."/>
        </authorList>
    </citation>
    <scope>NUCLEOTIDE SEQUENCE [LARGE SCALE GENOMIC DNA]</scope>
    <source>
        <strain evidence="5 6">Koide BX008</strain>
    </source>
</reference>
<sequence length="953" mass="105080">MTLSIEKALIRNQWPATLPSPTEASPTSTKLAYNVVQGRFREVLTSPAVAELFQVQTSDGPLTQVFGLLSKSAEGEEEEITRLVVAIALVHAFIQENWTGPGLDFGPSDILPSTLFGDDGINSKSIAELAYGGEPAYHLSKYPVYLRLAQIILMPGGSYGGTGVSNLTRLKTAPWWVLRLVLLHQQILDEPIPPPEQFSSALVASVESIITTFSESNLDPDLSTRILLDQGLLSHTLSQDKATSSLFDRAVQASGLQYELTGVPGKRTKFQQQDLSQLVVLAESRLNRSIVTEPSLAIDILSESEPTEENEAGPTLPKTLALNDDTLLETTRYSSNATSTSLSHIDPSSQPPLHPLDQAVLLALNLNLTATSPSSDLLTSSQSSAYISRVLSHPLNWSIHTMALLSRSRLEANRTRTVERAVLQIQALVDQMLSTDEQKEGKTERDKGASVRERLEYFWELLLPSRWALEKELADKFFSIGVVKSSLEIYEKLEMWEQVVKCYSVLEKPENGIEIVKDLLEGRKRETEIVVVDGKATVSKERRRYLDRAREAKLLCLLGDLEPENAAAHYLRAWDISENTSSRAMRSLGGVYFSQGKYVEAIDCLRKAVKINPLVGRAWFILGCTAMRLEDWEGAREAFTRCVRIDEEDAESWSNLASVYLRMSAAPVSKADELDSHAEEDVAAVKSSADGVSIEHKLLAYRALKQGIKFSYSNWKMWYNYMIVSVDVGELSEAARALGRIVEETSGRSAASSSSGASESNEPMLDLDVVDRLVDAVMKGASGSAEESQAVATDENVQQQRSRTGTEDSQPTTSLSRTVNNLFEATLLPRISSSPRLFHAYAKLMTVQGRWDDALKAYLDAYRVGVAGTWGSSASSARPEDTGVSFNEAVREVEETVDLLRNFGPKVESAGGSRWKGQARSIVRTLMARTKEEYEGEAGWVVLVRLLEELKTA</sequence>
<organism evidence="5 6">
    <name type="scientific">Amanita muscaria (strain Koide BX008)</name>
    <dbReference type="NCBI Taxonomy" id="946122"/>
    <lineage>
        <taxon>Eukaryota</taxon>
        <taxon>Fungi</taxon>
        <taxon>Dikarya</taxon>
        <taxon>Basidiomycota</taxon>
        <taxon>Agaricomycotina</taxon>
        <taxon>Agaricomycetes</taxon>
        <taxon>Agaricomycetidae</taxon>
        <taxon>Agaricales</taxon>
        <taxon>Pluteineae</taxon>
        <taxon>Amanitaceae</taxon>
        <taxon>Amanita</taxon>
    </lineage>
</organism>
<dbReference type="OrthoDB" id="1936594at2759"/>
<keyword evidence="2 3" id="KW-0802">TPR repeat</keyword>
<dbReference type="PANTHER" id="PTHR16193:SF0">
    <property type="entry name" value="TETRATRICOPEPTIDE REPEAT PROTEIN 27"/>
    <property type="match status" value="1"/>
</dbReference>
<dbReference type="AlphaFoldDB" id="A0A0C2SXX2"/>
<protein>
    <submittedName>
        <fullName evidence="5">Uncharacterized protein</fullName>
    </submittedName>
</protein>
<feature type="repeat" description="TPR" evidence="3">
    <location>
        <begin position="582"/>
        <end position="615"/>
    </location>
</feature>
<dbReference type="PROSITE" id="PS50005">
    <property type="entry name" value="TPR"/>
    <property type="match status" value="2"/>
</dbReference>
<dbReference type="InterPro" id="IPR044244">
    <property type="entry name" value="TTC27/Emw1"/>
</dbReference>
<dbReference type="FunCoup" id="A0A0C2SXX2">
    <property type="interactions" value="901"/>
</dbReference>
<evidence type="ECO:0000256" key="2">
    <source>
        <dbReference type="ARBA" id="ARBA00022803"/>
    </source>
</evidence>
<name>A0A0C2SXX2_AMAMK</name>
<keyword evidence="6" id="KW-1185">Reference proteome</keyword>
<dbReference type="STRING" id="946122.A0A0C2SXX2"/>
<accession>A0A0C2SXX2</accession>
<evidence type="ECO:0000256" key="3">
    <source>
        <dbReference type="PROSITE-ProRule" id="PRU00339"/>
    </source>
</evidence>
<dbReference type="Pfam" id="PF00515">
    <property type="entry name" value="TPR_1"/>
    <property type="match status" value="1"/>
</dbReference>
<dbReference type="EMBL" id="KN818325">
    <property type="protein sequence ID" value="KIL58974.1"/>
    <property type="molecule type" value="Genomic_DNA"/>
</dbReference>
<dbReference type="Pfam" id="PF07719">
    <property type="entry name" value="TPR_2"/>
    <property type="match status" value="1"/>
</dbReference>
<dbReference type="PANTHER" id="PTHR16193">
    <property type="entry name" value="TETRATRICOPEPTIDE REPEAT PROTEIN 27"/>
    <property type="match status" value="1"/>
</dbReference>
<keyword evidence="1" id="KW-0677">Repeat</keyword>
<dbReference type="Gene3D" id="1.25.40.10">
    <property type="entry name" value="Tetratricopeptide repeat domain"/>
    <property type="match status" value="1"/>
</dbReference>
<evidence type="ECO:0000313" key="5">
    <source>
        <dbReference type="EMBL" id="KIL58974.1"/>
    </source>
</evidence>
<dbReference type="HOGENOM" id="CLU_004905_0_1_1"/>
<dbReference type="InterPro" id="IPR013105">
    <property type="entry name" value="TPR_2"/>
</dbReference>
<dbReference type="Proteomes" id="UP000054549">
    <property type="component" value="Unassembled WGS sequence"/>
</dbReference>
<dbReference type="PROSITE" id="PS50293">
    <property type="entry name" value="TPR_REGION"/>
    <property type="match status" value="1"/>
</dbReference>
<feature type="compositionally biased region" description="Polar residues" evidence="4">
    <location>
        <begin position="785"/>
        <end position="816"/>
    </location>
</feature>